<dbReference type="OrthoDB" id="258392at2759"/>
<dbReference type="GeneID" id="115875033"/>
<dbReference type="AlphaFoldDB" id="A0A6J2X5N3"/>
<protein>
    <submittedName>
        <fullName evidence="5">Testicular acid phosphatase homolog</fullName>
    </submittedName>
</protein>
<dbReference type="PANTHER" id="PTHR11567:SF19">
    <property type="entry name" value="GH19849P"/>
    <property type="match status" value="1"/>
</dbReference>
<dbReference type="Pfam" id="PF00328">
    <property type="entry name" value="His_Phos_2"/>
    <property type="match status" value="1"/>
</dbReference>
<reference evidence="5" key="1">
    <citation type="submission" date="2025-08" db="UniProtKB">
        <authorList>
            <consortium name="RefSeq"/>
        </authorList>
    </citation>
    <scope>IDENTIFICATION</scope>
    <source>
        <tissue evidence="5">Gonads</tissue>
    </source>
</reference>
<evidence type="ECO:0000256" key="2">
    <source>
        <dbReference type="ARBA" id="ARBA00005375"/>
    </source>
</evidence>
<comment type="catalytic activity">
    <reaction evidence="1">
        <text>a phosphate monoester + H2O = an alcohol + phosphate</text>
        <dbReference type="Rhea" id="RHEA:15017"/>
        <dbReference type="ChEBI" id="CHEBI:15377"/>
        <dbReference type="ChEBI" id="CHEBI:30879"/>
        <dbReference type="ChEBI" id="CHEBI:43474"/>
        <dbReference type="ChEBI" id="CHEBI:67140"/>
        <dbReference type="EC" id="3.1.3.2"/>
    </reaction>
</comment>
<dbReference type="PANTHER" id="PTHR11567">
    <property type="entry name" value="ACID PHOSPHATASE-RELATED"/>
    <property type="match status" value="1"/>
</dbReference>
<dbReference type="Gene3D" id="3.40.50.1240">
    <property type="entry name" value="Phosphoglycerate mutase-like"/>
    <property type="match status" value="1"/>
</dbReference>
<dbReference type="InterPro" id="IPR029033">
    <property type="entry name" value="His_PPase_superfam"/>
</dbReference>
<evidence type="ECO:0000256" key="1">
    <source>
        <dbReference type="ARBA" id="ARBA00000032"/>
    </source>
</evidence>
<sequence length="353" mass="40740">MILHKLLLSIYLLSLVQGKEILKQIHIVFRHGERSPTSTYPNDPHKNYTWPGVGYLTNRGKLQMYTLGQNLRTIYSEFVPKYYWPLDVNFTSSYSDRCLMSGQLVASGLFPPKDVEIWNPSLLWQPIPMHYLPRNIDNLIVMRTSCAKYDQEFIDVHSSAKVEQYNKEYSNLYKYLTEHTGMEINNIEAVESLYNTLDIQQLNNLTLPDWVNSSLLAEMKIIGAQNLAIYSETEYMKKMKGGFFLTTVLSLMKRSLNGSLVPSINLYSAHDLTLVHIMRALNLVDILKPDFGATLIIELYENASLKIFYLTDWNGTPQEQVLKECNNPCTIEKFSEAFKAVLPTNWTEECQYT</sequence>
<dbReference type="GO" id="GO:0003993">
    <property type="term" value="F:acid phosphatase activity"/>
    <property type="evidence" value="ECO:0007669"/>
    <property type="project" value="UniProtKB-EC"/>
</dbReference>
<organism evidence="4 5">
    <name type="scientific">Sitophilus oryzae</name>
    <name type="common">Rice weevil</name>
    <name type="synonym">Curculio oryzae</name>
    <dbReference type="NCBI Taxonomy" id="7048"/>
    <lineage>
        <taxon>Eukaryota</taxon>
        <taxon>Metazoa</taxon>
        <taxon>Ecdysozoa</taxon>
        <taxon>Arthropoda</taxon>
        <taxon>Hexapoda</taxon>
        <taxon>Insecta</taxon>
        <taxon>Pterygota</taxon>
        <taxon>Neoptera</taxon>
        <taxon>Endopterygota</taxon>
        <taxon>Coleoptera</taxon>
        <taxon>Polyphaga</taxon>
        <taxon>Cucujiformia</taxon>
        <taxon>Curculionidae</taxon>
        <taxon>Dryophthorinae</taxon>
        <taxon>Sitophilus</taxon>
    </lineage>
</organism>
<dbReference type="Proteomes" id="UP000504635">
    <property type="component" value="Unplaced"/>
</dbReference>
<evidence type="ECO:0000313" key="5">
    <source>
        <dbReference type="RefSeq" id="XP_030746229.1"/>
    </source>
</evidence>
<dbReference type="PROSITE" id="PS00616">
    <property type="entry name" value="HIS_ACID_PHOSPHAT_1"/>
    <property type="match status" value="1"/>
</dbReference>
<name>A0A6J2X5N3_SITOR</name>
<dbReference type="FunCoup" id="A0A6J2X5N3">
    <property type="interactions" value="192"/>
</dbReference>
<dbReference type="InterPro" id="IPR033379">
    <property type="entry name" value="Acid_Pase_AS"/>
</dbReference>
<accession>A0A6J2X5N3</accession>
<dbReference type="SUPFAM" id="SSF53254">
    <property type="entry name" value="Phosphoglycerate mutase-like"/>
    <property type="match status" value="1"/>
</dbReference>
<dbReference type="KEGG" id="soy:115875033"/>
<feature type="signal peptide" evidence="3">
    <location>
        <begin position="1"/>
        <end position="18"/>
    </location>
</feature>
<dbReference type="InterPro" id="IPR000560">
    <property type="entry name" value="His_Pase_clade-2"/>
</dbReference>
<keyword evidence="4" id="KW-1185">Reference proteome</keyword>
<dbReference type="InParanoid" id="A0A6J2X5N3"/>
<dbReference type="InterPro" id="IPR050645">
    <property type="entry name" value="Histidine_acid_phosphatase"/>
</dbReference>
<comment type="similarity">
    <text evidence="2">Belongs to the histidine acid phosphatase family.</text>
</comment>
<keyword evidence="3" id="KW-0732">Signal</keyword>
<dbReference type="RefSeq" id="XP_030746229.1">
    <property type="nucleotide sequence ID" value="XM_030890369.1"/>
</dbReference>
<gene>
    <name evidence="5" type="primary">LOC115875033</name>
</gene>
<evidence type="ECO:0000256" key="3">
    <source>
        <dbReference type="SAM" id="SignalP"/>
    </source>
</evidence>
<dbReference type="CDD" id="cd07061">
    <property type="entry name" value="HP_HAP_like"/>
    <property type="match status" value="1"/>
</dbReference>
<proteinExistence type="inferred from homology"/>
<feature type="chain" id="PRO_5027092134" evidence="3">
    <location>
        <begin position="19"/>
        <end position="353"/>
    </location>
</feature>
<evidence type="ECO:0000313" key="4">
    <source>
        <dbReference type="Proteomes" id="UP000504635"/>
    </source>
</evidence>